<reference evidence="1" key="3">
    <citation type="submission" date="2025-09" db="UniProtKB">
        <authorList>
            <consortium name="Ensembl"/>
        </authorList>
    </citation>
    <scope>IDENTIFICATION</scope>
    <source>
        <strain evidence="1">Hd-rR</strain>
    </source>
</reference>
<accession>A0A3B3IB02</accession>
<reference evidence="1" key="2">
    <citation type="submission" date="2025-08" db="UniProtKB">
        <authorList>
            <consortium name="Ensembl"/>
        </authorList>
    </citation>
    <scope>IDENTIFICATION</scope>
    <source>
        <strain evidence="1">Hd-rR</strain>
    </source>
</reference>
<proteinExistence type="predicted"/>
<dbReference type="Proteomes" id="UP000001038">
    <property type="component" value="Chromosome 17"/>
</dbReference>
<dbReference type="InParanoid" id="A0A3B3IB02"/>
<reference evidence="1 2" key="1">
    <citation type="journal article" date="2007" name="Nature">
        <title>The medaka draft genome and insights into vertebrate genome evolution.</title>
        <authorList>
            <person name="Kasahara M."/>
            <person name="Naruse K."/>
            <person name="Sasaki S."/>
            <person name="Nakatani Y."/>
            <person name="Qu W."/>
            <person name="Ahsan B."/>
            <person name="Yamada T."/>
            <person name="Nagayasu Y."/>
            <person name="Doi K."/>
            <person name="Kasai Y."/>
            <person name="Jindo T."/>
            <person name="Kobayashi D."/>
            <person name="Shimada A."/>
            <person name="Toyoda A."/>
            <person name="Kuroki Y."/>
            <person name="Fujiyama A."/>
            <person name="Sasaki T."/>
            <person name="Shimizu A."/>
            <person name="Asakawa S."/>
            <person name="Shimizu N."/>
            <person name="Hashimoto S."/>
            <person name="Yang J."/>
            <person name="Lee Y."/>
            <person name="Matsushima K."/>
            <person name="Sugano S."/>
            <person name="Sakaizumi M."/>
            <person name="Narita T."/>
            <person name="Ohishi K."/>
            <person name="Haga S."/>
            <person name="Ohta F."/>
            <person name="Nomoto H."/>
            <person name="Nogata K."/>
            <person name="Morishita T."/>
            <person name="Endo T."/>
            <person name="Shin-I T."/>
            <person name="Takeda H."/>
            <person name="Morishita S."/>
            <person name="Kohara Y."/>
        </authorList>
    </citation>
    <scope>NUCLEOTIDE SEQUENCE [LARGE SCALE GENOMIC DNA]</scope>
    <source>
        <strain evidence="1 2">Hd-rR</strain>
    </source>
</reference>
<name>A0A3B3IB02_ORYLA</name>
<evidence type="ECO:0000313" key="1">
    <source>
        <dbReference type="Ensembl" id="ENSORLP00000041080.1"/>
    </source>
</evidence>
<organism evidence="1 2">
    <name type="scientific">Oryzias latipes</name>
    <name type="common">Japanese rice fish</name>
    <name type="synonym">Japanese killifish</name>
    <dbReference type="NCBI Taxonomy" id="8090"/>
    <lineage>
        <taxon>Eukaryota</taxon>
        <taxon>Metazoa</taxon>
        <taxon>Chordata</taxon>
        <taxon>Craniata</taxon>
        <taxon>Vertebrata</taxon>
        <taxon>Euteleostomi</taxon>
        <taxon>Actinopterygii</taxon>
        <taxon>Neopterygii</taxon>
        <taxon>Teleostei</taxon>
        <taxon>Neoteleostei</taxon>
        <taxon>Acanthomorphata</taxon>
        <taxon>Ovalentaria</taxon>
        <taxon>Atherinomorphae</taxon>
        <taxon>Beloniformes</taxon>
        <taxon>Adrianichthyidae</taxon>
        <taxon>Oryziinae</taxon>
        <taxon>Oryzias</taxon>
    </lineage>
</organism>
<dbReference type="Ensembl" id="ENSORLT00000039206.1">
    <property type="protein sequence ID" value="ENSORLP00000041080.1"/>
    <property type="gene ID" value="ENSORLG00000024217.1"/>
</dbReference>
<evidence type="ECO:0000313" key="2">
    <source>
        <dbReference type="Proteomes" id="UP000001038"/>
    </source>
</evidence>
<dbReference type="AlphaFoldDB" id="A0A3B3IB02"/>
<sequence length="104" mass="11975">MFGYGLQTKEKTLNFKKKLNPGATLYDSEALPPSPSLTPDSPLLPFAPLIRAACNKFMKTFFSSKYYEHSNNMHKYRRLDPCMTHGFFIFSQRFARSLLVLLTC</sequence>
<protein>
    <submittedName>
        <fullName evidence="1">Uncharacterized protein</fullName>
    </submittedName>
</protein>
<keyword evidence="2" id="KW-1185">Reference proteome</keyword>